<dbReference type="NCBIfam" id="NF041518">
    <property type="entry name" value="choice_anch_Q"/>
    <property type="match status" value="1"/>
</dbReference>
<gene>
    <name evidence="9" type="ORF">Pse7429DRAFT_1838</name>
</gene>
<evidence type="ECO:0000256" key="7">
    <source>
        <dbReference type="ARBA" id="ARBA00023237"/>
    </source>
</evidence>
<dbReference type="PANTHER" id="PTHR11319">
    <property type="entry name" value="G PROTEIN-COUPLED RECEPTOR-RELATED"/>
    <property type="match status" value="1"/>
</dbReference>
<accession>L8MZU0</accession>
<evidence type="ECO:0000256" key="5">
    <source>
        <dbReference type="ARBA" id="ARBA00022729"/>
    </source>
</evidence>
<keyword evidence="10" id="KW-1185">Reference proteome</keyword>
<keyword evidence="6" id="KW-0472">Membrane</keyword>
<protein>
    <submittedName>
        <fullName evidence="9">Filamentous hemagglutinin family outer membrane protein</fullName>
    </submittedName>
</protein>
<dbReference type="EMBL" id="ALWB01000063">
    <property type="protein sequence ID" value="ELS33016.1"/>
    <property type="molecule type" value="Genomic_DNA"/>
</dbReference>
<dbReference type="PANTHER" id="PTHR11319:SF35">
    <property type="entry name" value="OUTER MEMBRANE PROTEIN PMPC-RELATED"/>
    <property type="match status" value="1"/>
</dbReference>
<dbReference type="NCBIfam" id="TIGR01901">
    <property type="entry name" value="adhes_NPXG"/>
    <property type="match status" value="1"/>
</dbReference>
<dbReference type="Pfam" id="PF14252">
    <property type="entry name" value="DUF4347"/>
    <property type="match status" value="1"/>
</dbReference>
<evidence type="ECO:0000256" key="2">
    <source>
        <dbReference type="ARBA" id="ARBA00004442"/>
    </source>
</evidence>
<dbReference type="Pfam" id="PF05860">
    <property type="entry name" value="TPS"/>
    <property type="match status" value="1"/>
</dbReference>
<dbReference type="Proteomes" id="UP000011201">
    <property type="component" value="Unassembled WGS sequence"/>
</dbReference>
<dbReference type="InterPro" id="IPR003368">
    <property type="entry name" value="POMP_repeat"/>
</dbReference>
<evidence type="ECO:0000256" key="4">
    <source>
        <dbReference type="ARBA" id="ARBA00022525"/>
    </source>
</evidence>
<evidence type="ECO:0000259" key="8">
    <source>
        <dbReference type="SMART" id="SM00912"/>
    </source>
</evidence>
<dbReference type="InterPro" id="IPR025592">
    <property type="entry name" value="DUF4347"/>
</dbReference>
<dbReference type="SUPFAM" id="SSF51126">
    <property type="entry name" value="Pectin lyase-like"/>
    <property type="match status" value="4"/>
</dbReference>
<organism evidence="9 10">
    <name type="scientific">Pseudanabaena biceps PCC 7429</name>
    <dbReference type="NCBI Taxonomy" id="927668"/>
    <lineage>
        <taxon>Bacteria</taxon>
        <taxon>Bacillati</taxon>
        <taxon>Cyanobacteriota</taxon>
        <taxon>Cyanophyceae</taxon>
        <taxon>Pseudanabaenales</taxon>
        <taxon>Pseudanabaenaceae</taxon>
        <taxon>Pseudanabaena</taxon>
    </lineage>
</organism>
<comment type="subcellular location">
    <subcellularLocation>
        <location evidence="1">Cell envelope</location>
    </subcellularLocation>
    <subcellularLocation>
        <location evidence="2">Cell outer membrane</location>
    </subcellularLocation>
    <subcellularLocation>
        <location evidence="3">Secreted</location>
    </subcellularLocation>
</comment>
<feature type="domain" description="Filamentous haemagglutinin FhaB/tRNA nuclease CdiA-like TPS" evidence="8">
    <location>
        <begin position="41"/>
        <end position="153"/>
    </location>
</feature>
<reference evidence="9 10" key="1">
    <citation type="journal article" date="2013" name="Proc. Natl. Acad. Sci. U.S.A.">
        <title>Improving the coverage of the cyanobacterial phylum using diversity-driven genome sequencing.</title>
        <authorList>
            <person name="Shih P.M."/>
            <person name="Wu D."/>
            <person name="Latifi A."/>
            <person name="Axen S.D."/>
            <person name="Fewer D.P."/>
            <person name="Talla E."/>
            <person name="Calteau A."/>
            <person name="Cai F."/>
            <person name="Tandeau de Marsac N."/>
            <person name="Rippka R."/>
            <person name="Herdman M."/>
            <person name="Sivonen K."/>
            <person name="Coursin T."/>
            <person name="Laurent T."/>
            <person name="Goodwin L."/>
            <person name="Nolan M."/>
            <person name="Davenport K.W."/>
            <person name="Han C.S."/>
            <person name="Rubin E.M."/>
            <person name="Eisen J.A."/>
            <person name="Woyke T."/>
            <person name="Gugger M."/>
            <person name="Kerfeld C.A."/>
        </authorList>
    </citation>
    <scope>NUCLEOTIDE SEQUENCE [LARGE SCALE GENOMIC DNA]</scope>
    <source>
        <strain evidence="9 10">PCC 7429</strain>
    </source>
</reference>
<dbReference type="InterPro" id="IPR059226">
    <property type="entry name" value="Choice_anch_Q_dom"/>
</dbReference>
<dbReference type="InterPro" id="IPR012334">
    <property type="entry name" value="Pectin_lyas_fold"/>
</dbReference>
<dbReference type="GO" id="GO:0009279">
    <property type="term" value="C:cell outer membrane"/>
    <property type="evidence" value="ECO:0007669"/>
    <property type="project" value="UniProtKB-SubCell"/>
</dbReference>
<comment type="caution">
    <text evidence="9">The sequence shown here is derived from an EMBL/GenBank/DDBJ whole genome shotgun (WGS) entry which is preliminary data.</text>
</comment>
<dbReference type="InterPro" id="IPR006626">
    <property type="entry name" value="PbH1"/>
</dbReference>
<dbReference type="PATRIC" id="fig|927668.3.peg.2139"/>
<dbReference type="SMART" id="SM00710">
    <property type="entry name" value="PbH1"/>
    <property type="match status" value="12"/>
</dbReference>
<sequence length="1421" mass="140432" precursor="true">MGLLEIMLKSTWGKYWATTAIAIAISPIILTAPVTAQSITAAQDGTGTVILPNGQRFDITGGTQAGTNIFHSFQQFGLSQGQIANFLSQPNIQNILGRVVGGDPSVINGLIQLTGGNSNLYIMNPAGIIFGNKASLNVPASFTATTANGIQVGNSWFGMNTSASDLKNLTGTPNAFAFTSPTTALTQDQTSGVIVNQGNLTASQGKSISLVGGIVINTGAISTPNGTINIVAVPDGKYVRITPEGGVLSFDLPIATQQELGSAKPIAGIDLPKLLTGSGITAPTKAGEAIATGNLSATNINVLANHYNTTQASLNAANIQQGWNFVFIDSTVKNYQTLLDGTNGGSSVTVINPDQYGIQQVTETLASVTGANSLHIVSEGDVGNFWLGKDFVSTENIAKYANDLQAWKTSLSPAANILLYACNLASGENGAALVQAVKNYTGRDVAASTDLTGSSKLGGNWNLEYQTGKLNTGVVFSSEAQNSYDGRLVTFTATNINDAGAGSLRQAILDANVLAGADDIRFDPTVFNGAQAAITLASTLAIDVTNGDLNISGAFGASNVTVSGNNAVRVFNIVGDGNTTFDSLRIINGNPGLGNGGGISNTFYGTVTLTNSTVSGNTTNASGGGIFSLGDLTLTNSTVSGNTAAIYGGGIFGNGAVTLTNSTVSGNTAAGSGGGIFGNGAVTLTNSTVSGNTANIGGGIDGYGAVTLTNSTVSGNTATSNGGGILGNGVVTLTNSTVSGNTSNTSNGGGILGNGAVTLTNSTVSANTANAASGGGIFSYGAVTLNNSTVSGNTANTGGGILGGGAMTLTNSTVSGNTANFDGGGIWGSGAVTLTNSTVSGNTAGRNGGGIYGLAAVTLTNSTVSGNTANTGGGINNSGYEAVTLINSTVSANTAASSSGGIFGNGAVTLTDSTVSGNMANTSGGIYSNGAVTLTNSTVSGNTSNTSGGGIFGNGTVTLTNSTVSGNTATASGGGIYGVGTVTLTNSKVSGNTANSSSGGGIYGSGVVTLTNSTVSGNTAVNAGGIFSGGDLTLTNSTVSGNTATTSGGGIFGSINVTLTNSTVSGNTAGGFGGGIRSAGSVILTNSTVSGNTAANNGGGIWSSGGGTITNSTITNNTADADNNGTGNGGGIFRNGSTFTIRNSIIAGNFDRGLQAPDLGSNVAGVGFTNGGNNLIGANDGFAATFPTSSLIGTIANPINPQLAPLGNYGGSTQTHALLPNSPALNAGNNANAPVGNDQRGATRIFGGVVDIGAFESQGFSLTPLANSTPQSTNINTSFAQLLGVQVTENFVNSPIPNVLVTFAPPSSRASGSFAGNVSVLTNNLGIAVAPTFTANGVSGSYTVAATATGFTPASFSLTNTLPATNKVVNGFGGVFPSREDLEGRSPRLDEQDIEVSFSQVLCLDPSLANAQTTSIPTCKK</sequence>
<dbReference type="Gene3D" id="2.160.20.10">
    <property type="entry name" value="Single-stranded right-handed beta-helix, Pectin lyase-like"/>
    <property type="match status" value="2"/>
</dbReference>
<keyword evidence="5" id="KW-0732">Signal</keyword>
<evidence type="ECO:0000256" key="1">
    <source>
        <dbReference type="ARBA" id="ARBA00004196"/>
    </source>
</evidence>
<evidence type="ECO:0000313" key="10">
    <source>
        <dbReference type="Proteomes" id="UP000011201"/>
    </source>
</evidence>
<dbReference type="InterPro" id="IPR011050">
    <property type="entry name" value="Pectin_lyase_fold/virulence"/>
</dbReference>
<evidence type="ECO:0000256" key="6">
    <source>
        <dbReference type="ARBA" id="ARBA00023136"/>
    </source>
</evidence>
<proteinExistence type="predicted"/>
<dbReference type="GO" id="GO:0005576">
    <property type="term" value="C:extracellular region"/>
    <property type="evidence" value="ECO:0007669"/>
    <property type="project" value="UniProtKB-SubCell"/>
</dbReference>
<dbReference type="InterPro" id="IPR008638">
    <property type="entry name" value="FhaB/CdiA-like_TPS"/>
</dbReference>
<dbReference type="SMART" id="SM00912">
    <property type="entry name" value="Haemagg_act"/>
    <property type="match status" value="1"/>
</dbReference>
<keyword evidence="4" id="KW-0964">Secreted</keyword>
<keyword evidence="7" id="KW-0998">Cell outer membrane</keyword>
<evidence type="ECO:0000256" key="3">
    <source>
        <dbReference type="ARBA" id="ARBA00004613"/>
    </source>
</evidence>
<evidence type="ECO:0000313" key="9">
    <source>
        <dbReference type="EMBL" id="ELS33016.1"/>
    </source>
</evidence>
<name>L8MZU0_9CYAN</name>
<dbReference type="NCBIfam" id="TIGR01376">
    <property type="entry name" value="POMP_repeat"/>
    <property type="match status" value="1"/>
</dbReference>